<dbReference type="GO" id="GO:0005964">
    <property type="term" value="C:phosphorylase kinase complex"/>
    <property type="evidence" value="ECO:0007669"/>
    <property type="project" value="TreeGrafter"/>
</dbReference>
<gene>
    <name evidence="7" type="ORF">PXEA_LOCUS20626</name>
</gene>
<dbReference type="GO" id="GO:0005977">
    <property type="term" value="P:glycogen metabolic process"/>
    <property type="evidence" value="ECO:0007669"/>
    <property type="project" value="UniProtKB-UniPathway"/>
</dbReference>
<organism evidence="7 8">
    <name type="scientific">Protopolystoma xenopodis</name>
    <dbReference type="NCBI Taxonomy" id="117903"/>
    <lineage>
        <taxon>Eukaryota</taxon>
        <taxon>Metazoa</taxon>
        <taxon>Spiralia</taxon>
        <taxon>Lophotrochozoa</taxon>
        <taxon>Platyhelminthes</taxon>
        <taxon>Monogenea</taxon>
        <taxon>Polyopisthocotylea</taxon>
        <taxon>Polystomatidea</taxon>
        <taxon>Polystomatidae</taxon>
        <taxon>Protopolystoma</taxon>
    </lineage>
</organism>
<evidence type="ECO:0000313" key="7">
    <source>
        <dbReference type="EMBL" id="VEL27186.1"/>
    </source>
</evidence>
<comment type="caution">
    <text evidence="7">The sequence shown here is derived from an EMBL/GenBank/DDBJ whole genome shotgun (WGS) entry which is preliminary data.</text>
</comment>
<comment type="subcellular location">
    <subcellularLocation>
        <location evidence="5">Cell membrane</location>
        <topology evidence="5">Lipid-anchor</topology>
        <orientation evidence="5">Cytoplasmic side</orientation>
    </subcellularLocation>
</comment>
<comment type="similarity">
    <text evidence="2 5">Belongs to the phosphorylase b kinase regulatory chain family.</text>
</comment>
<keyword evidence="5" id="KW-0449">Lipoprotein</keyword>
<dbReference type="Proteomes" id="UP000784294">
    <property type="component" value="Unassembled WGS sequence"/>
</dbReference>
<reference evidence="7" key="1">
    <citation type="submission" date="2018-11" db="EMBL/GenBank/DDBJ databases">
        <authorList>
            <consortium name="Pathogen Informatics"/>
        </authorList>
    </citation>
    <scope>NUCLEOTIDE SEQUENCE</scope>
</reference>
<keyword evidence="4 5" id="KW-0112">Calmodulin-binding</keyword>
<dbReference type="InterPro" id="IPR008928">
    <property type="entry name" value="6-hairpin_glycosidase_sf"/>
</dbReference>
<evidence type="ECO:0000256" key="3">
    <source>
        <dbReference type="ARBA" id="ARBA00022600"/>
    </source>
</evidence>
<dbReference type="InterPro" id="IPR008734">
    <property type="entry name" value="PHK_A/B_su"/>
</dbReference>
<evidence type="ECO:0000256" key="2">
    <source>
        <dbReference type="ARBA" id="ARBA00007128"/>
    </source>
</evidence>
<feature type="domain" description="GH15-like" evidence="6">
    <location>
        <begin position="1"/>
        <end position="73"/>
    </location>
</feature>
<evidence type="ECO:0000313" key="8">
    <source>
        <dbReference type="Proteomes" id="UP000784294"/>
    </source>
</evidence>
<keyword evidence="8" id="KW-1185">Reference proteome</keyword>
<dbReference type="Pfam" id="PF00723">
    <property type="entry name" value="Glyco_hydro_15"/>
    <property type="match status" value="1"/>
</dbReference>
<dbReference type="AlphaFoldDB" id="A0A3S5C0B3"/>
<dbReference type="PANTHER" id="PTHR10749:SF8">
    <property type="entry name" value="PHOSPHORYLASE B KINASE REGULATORY SUBUNIT BETA"/>
    <property type="match status" value="1"/>
</dbReference>
<dbReference type="PANTHER" id="PTHR10749">
    <property type="entry name" value="PHOSPHORYLASE B KINASE REGULATORY SUBUNIT"/>
    <property type="match status" value="1"/>
</dbReference>
<evidence type="ECO:0000256" key="5">
    <source>
        <dbReference type="RuleBase" id="RU364123"/>
    </source>
</evidence>
<dbReference type="SUPFAM" id="SSF48208">
    <property type="entry name" value="Six-hairpin glycosidases"/>
    <property type="match status" value="1"/>
</dbReference>
<dbReference type="OrthoDB" id="5971574at2759"/>
<keyword evidence="5" id="KW-0119">Carbohydrate metabolism</keyword>
<proteinExistence type="inferred from homology"/>
<dbReference type="EMBL" id="CAAALY010085498">
    <property type="protein sequence ID" value="VEL27186.1"/>
    <property type="molecule type" value="Genomic_DNA"/>
</dbReference>
<keyword evidence="3 5" id="KW-0321">Glycogen metabolism</keyword>
<sequence length="98" mass="11514">MRTILMGWMRQATRLEQFKKTQNLDTCLHSRFHYSTGEPIYNDDYKHLQMDCVGLFVLQLVQMISSGLQVASSSFTTDLFRLSTQKLKWPLFRISFST</sequence>
<protein>
    <recommendedName>
        <fullName evidence="5">Phosphorylase b kinase regulatory subunit</fullName>
    </recommendedName>
</protein>
<evidence type="ECO:0000256" key="1">
    <source>
        <dbReference type="ARBA" id="ARBA00005131"/>
    </source>
</evidence>
<dbReference type="UniPathway" id="UPA00163"/>
<name>A0A3S5C0B3_9PLAT</name>
<evidence type="ECO:0000259" key="6">
    <source>
        <dbReference type="Pfam" id="PF00723"/>
    </source>
</evidence>
<keyword evidence="5" id="KW-0636">Prenylation</keyword>
<comment type="pathway">
    <text evidence="1 5">Glycan biosynthesis; glycogen metabolism.</text>
</comment>
<evidence type="ECO:0000256" key="4">
    <source>
        <dbReference type="ARBA" id="ARBA00022860"/>
    </source>
</evidence>
<keyword evidence="5" id="KW-1003">Cell membrane</keyword>
<dbReference type="GO" id="GO:0005886">
    <property type="term" value="C:plasma membrane"/>
    <property type="evidence" value="ECO:0007669"/>
    <property type="project" value="UniProtKB-SubCell"/>
</dbReference>
<comment type="function">
    <text evidence="5">Phosphorylase b kinase catalyzes the phosphorylation of serine in certain substrates, including troponin I.</text>
</comment>
<dbReference type="GO" id="GO:0005516">
    <property type="term" value="F:calmodulin binding"/>
    <property type="evidence" value="ECO:0007669"/>
    <property type="project" value="UniProtKB-KW"/>
</dbReference>
<keyword evidence="5" id="KW-0472">Membrane</keyword>
<accession>A0A3S5C0B3</accession>
<dbReference type="InterPro" id="IPR011613">
    <property type="entry name" value="GH15-like"/>
</dbReference>